<evidence type="ECO:0000256" key="2">
    <source>
        <dbReference type="ARBA" id="ARBA00009320"/>
    </source>
</evidence>
<dbReference type="GO" id="GO:0008652">
    <property type="term" value="P:amino acid biosynthetic process"/>
    <property type="evidence" value="ECO:0007669"/>
    <property type="project" value="UniProtKB-ARBA"/>
</dbReference>
<dbReference type="InterPro" id="IPR001544">
    <property type="entry name" value="Aminotrans_IV"/>
</dbReference>
<dbReference type="GO" id="GO:0046394">
    <property type="term" value="P:carboxylic acid biosynthetic process"/>
    <property type="evidence" value="ECO:0007669"/>
    <property type="project" value="UniProtKB-ARBA"/>
</dbReference>
<dbReference type="EMBL" id="CP009302">
    <property type="protein sequence ID" value="AJC11453.1"/>
    <property type="molecule type" value="Genomic_DNA"/>
</dbReference>
<keyword evidence="3" id="KW-0663">Pyridoxal phosphate</keyword>
<dbReference type="OrthoDB" id="3199344at2"/>
<dbReference type="PANTHER" id="PTHR42743:SF10">
    <property type="entry name" value="D-ALANINE AMINOTRANSFERASE"/>
    <property type="match status" value="1"/>
</dbReference>
<dbReference type="RefSeq" id="WP_039688011.1">
    <property type="nucleotide sequence ID" value="NZ_CP009302.1"/>
</dbReference>
<dbReference type="GO" id="GO:0005829">
    <property type="term" value="C:cytosol"/>
    <property type="evidence" value="ECO:0007669"/>
    <property type="project" value="TreeGrafter"/>
</dbReference>
<dbReference type="Proteomes" id="UP000031121">
    <property type="component" value="Chromosome"/>
</dbReference>
<keyword evidence="5" id="KW-1185">Reference proteome</keyword>
<evidence type="ECO:0000256" key="3">
    <source>
        <dbReference type="ARBA" id="ARBA00022898"/>
    </source>
</evidence>
<evidence type="ECO:0000313" key="4">
    <source>
        <dbReference type="EMBL" id="AJC11453.1"/>
    </source>
</evidence>
<organism evidence="4 5">
    <name type="scientific">Berryella intestinalis</name>
    <dbReference type="NCBI Taxonomy" id="1531429"/>
    <lineage>
        <taxon>Bacteria</taxon>
        <taxon>Bacillati</taxon>
        <taxon>Actinomycetota</taxon>
        <taxon>Coriobacteriia</taxon>
        <taxon>Eggerthellales</taxon>
        <taxon>Eggerthellaceae</taxon>
        <taxon>Berryella</taxon>
    </lineage>
</organism>
<reference evidence="5" key="1">
    <citation type="submission" date="2014-08" db="EMBL/GenBank/DDBJ databases">
        <title>Coriobacteriaceae sp. complete genome.</title>
        <authorList>
            <person name="Looft T."/>
            <person name="Bayles D.O."/>
            <person name="Stanton T.B."/>
        </authorList>
    </citation>
    <scope>NUCLEOTIDE SEQUENCE [LARGE SCALE GENOMIC DNA]</scope>
    <source>
        <strain evidence="5">68-1-3</strain>
    </source>
</reference>
<sequence>MENLAYYDGKVGTVDEVTIPFNDRSHFFGDGVYEATMGANGVPYLVEDHLDRFYSSARALGIVIPSGKDELKQLLFDLLAKVDGDTHFVYWQVTRGVAMRDHVYGSDMEGKLWVLIRPQALGSIRTPVNVTVTEDKRFEYGHVKTLNLLPAVLYSQMAHDRDACETILHRNGVVTECSHSNVSILKDGVFYSHPNDEHILRGIAKTHMIQACYRLGIPVIERAFTLDQLFDADEIMISSSSKFCLPVRSIDGQAVAGRDPENLNALQDELIREFRDYTGSNALD</sequence>
<dbReference type="Gene3D" id="3.20.10.10">
    <property type="entry name" value="D-amino Acid Aminotransferase, subunit A, domain 2"/>
    <property type="match status" value="1"/>
</dbReference>
<gene>
    <name evidence="4" type="ORF">JI75_00795</name>
</gene>
<dbReference type="AlphaFoldDB" id="A0A0A8B3P1"/>
<comment type="similarity">
    <text evidence="2">Belongs to the class-IV pyridoxal-phosphate-dependent aminotransferase family.</text>
</comment>
<protein>
    <submittedName>
        <fullName evidence="4">Cytochrome C550</fullName>
    </submittedName>
</protein>
<dbReference type="InterPro" id="IPR043132">
    <property type="entry name" value="BCAT-like_C"/>
</dbReference>
<dbReference type="InterPro" id="IPR050571">
    <property type="entry name" value="Class-IV_PLP-Dep_Aminotrnsfr"/>
</dbReference>
<dbReference type="SUPFAM" id="SSF56752">
    <property type="entry name" value="D-aminoacid aminotransferase-like PLP-dependent enzymes"/>
    <property type="match status" value="1"/>
</dbReference>
<dbReference type="STRING" id="1531429.JI75_00795"/>
<proteinExistence type="inferred from homology"/>
<dbReference type="PANTHER" id="PTHR42743">
    <property type="entry name" value="AMINO-ACID AMINOTRANSFERASE"/>
    <property type="match status" value="1"/>
</dbReference>
<dbReference type="InterPro" id="IPR036038">
    <property type="entry name" value="Aminotransferase-like"/>
</dbReference>
<dbReference type="InterPro" id="IPR043131">
    <property type="entry name" value="BCAT-like_N"/>
</dbReference>
<name>A0A0A8B3P1_9ACTN</name>
<dbReference type="HOGENOM" id="CLU_020844_4_1_11"/>
<accession>A0A0A8B3P1</accession>
<dbReference type="FunFam" id="3.20.10.10:FF:000002">
    <property type="entry name" value="D-alanine aminotransferase"/>
    <property type="match status" value="1"/>
</dbReference>
<dbReference type="Pfam" id="PF01063">
    <property type="entry name" value="Aminotran_4"/>
    <property type="match status" value="1"/>
</dbReference>
<dbReference type="Gene3D" id="3.30.470.10">
    <property type="match status" value="1"/>
</dbReference>
<evidence type="ECO:0000313" key="5">
    <source>
        <dbReference type="Proteomes" id="UP000031121"/>
    </source>
</evidence>
<dbReference type="KEGG" id="cbac:JI75_00795"/>
<comment type="cofactor">
    <cofactor evidence="1">
        <name>pyridoxal 5'-phosphate</name>
        <dbReference type="ChEBI" id="CHEBI:597326"/>
    </cofactor>
</comment>
<evidence type="ECO:0000256" key="1">
    <source>
        <dbReference type="ARBA" id="ARBA00001933"/>
    </source>
</evidence>
<reference evidence="4 5" key="2">
    <citation type="journal article" date="2015" name="Genome Announc.">
        <title>Complete Genome Sequence of Coriobacteriaceae Strain 68-1-3, a Novel Mucus-Degrading Isolate from the Swine Intestinal Tract.</title>
        <authorList>
            <person name="Looft T."/>
            <person name="Bayles D.O."/>
            <person name="Alt D.P."/>
            <person name="Stanton T.B."/>
        </authorList>
    </citation>
    <scope>NUCLEOTIDE SEQUENCE [LARGE SCALE GENOMIC DNA]</scope>
    <source>
        <strain evidence="4 5">68-1-3</strain>
    </source>
</reference>
<dbReference type="GO" id="GO:0003824">
    <property type="term" value="F:catalytic activity"/>
    <property type="evidence" value="ECO:0007669"/>
    <property type="project" value="InterPro"/>
</dbReference>